<dbReference type="AlphaFoldDB" id="A0A7W7MGT6"/>
<dbReference type="Proteomes" id="UP000590511">
    <property type="component" value="Unassembled WGS sequence"/>
</dbReference>
<keyword evidence="5" id="KW-1185">Reference proteome</keyword>
<reference evidence="2 5" key="2">
    <citation type="submission" date="2021-01" db="EMBL/GenBank/DDBJ databases">
        <title>Whole genome shotgun sequence of Actinoplanes lobatus NBRC 12513.</title>
        <authorList>
            <person name="Komaki H."/>
            <person name="Tamura T."/>
        </authorList>
    </citation>
    <scope>NUCLEOTIDE SEQUENCE [LARGE SCALE GENOMIC DNA]</scope>
    <source>
        <strain evidence="2 5">NBRC 12513</strain>
    </source>
</reference>
<protein>
    <recommendedName>
        <fullName evidence="1">DUF6891 domain-containing protein</fullName>
    </recommendedName>
</protein>
<evidence type="ECO:0000313" key="2">
    <source>
        <dbReference type="EMBL" id="GIE38350.1"/>
    </source>
</evidence>
<sequence>MSVEENVRVAVARGEHDWTTLVEECAEDFSGEIEPEKIRALATQHFAAHLNAQAGWPRRTDSDRLTDAFRALDTAGITARQDFSCCQNCGVAELRDAPGRGFVFYHQQDAERAAGGGTLWLAFGPDVETGQEVVAALRAEGLHVDWDESAGQRIHVRLRWARPRYGRMAAHPSEPDGREIGVEVVSGRHRVPGRVPAAVLGEVELPWLPAGVELELTDGERSVAVHREFDRLIGGDRAVGRFDGLRLLEEDGESGEPPDEAGLIEVTYQTLPGGPAEPAGRPMTIAEVTDVLRRLPPRTGSWLSAVGRSGGCVQVAWEEGGLWLETPDVGAAASVGKHATLDEAERMFGVLADEDRVAVRDLPDVISRPW</sequence>
<gene>
    <name evidence="2" type="ORF">Alo02nite_12480</name>
    <name evidence="3" type="ORF">BJ964_003772</name>
</gene>
<evidence type="ECO:0000313" key="5">
    <source>
        <dbReference type="Proteomes" id="UP000631312"/>
    </source>
</evidence>
<proteinExistence type="predicted"/>
<comment type="caution">
    <text evidence="3">The sequence shown here is derived from an EMBL/GenBank/DDBJ whole genome shotgun (WGS) entry which is preliminary data.</text>
</comment>
<dbReference type="Proteomes" id="UP000631312">
    <property type="component" value="Unassembled WGS sequence"/>
</dbReference>
<name>A0A7W7MGT6_9ACTN</name>
<dbReference type="RefSeq" id="WP_188121901.1">
    <property type="nucleotide sequence ID" value="NZ_BOMP01000019.1"/>
</dbReference>
<evidence type="ECO:0000313" key="3">
    <source>
        <dbReference type="EMBL" id="MBB4749611.1"/>
    </source>
</evidence>
<evidence type="ECO:0000259" key="1">
    <source>
        <dbReference type="Pfam" id="PF21831"/>
    </source>
</evidence>
<dbReference type="InterPro" id="IPR054186">
    <property type="entry name" value="DUF6891"/>
</dbReference>
<dbReference type="Pfam" id="PF21831">
    <property type="entry name" value="DUF6891"/>
    <property type="match status" value="1"/>
</dbReference>
<reference evidence="3 4" key="1">
    <citation type="submission" date="2020-08" db="EMBL/GenBank/DDBJ databases">
        <title>Sequencing the genomes of 1000 actinobacteria strains.</title>
        <authorList>
            <person name="Klenk H.-P."/>
        </authorList>
    </citation>
    <scope>NUCLEOTIDE SEQUENCE [LARGE SCALE GENOMIC DNA]</scope>
    <source>
        <strain evidence="3 4">DSM 43150</strain>
    </source>
</reference>
<organism evidence="3 4">
    <name type="scientific">Actinoplanes lobatus</name>
    <dbReference type="NCBI Taxonomy" id="113568"/>
    <lineage>
        <taxon>Bacteria</taxon>
        <taxon>Bacillati</taxon>
        <taxon>Actinomycetota</taxon>
        <taxon>Actinomycetes</taxon>
        <taxon>Micromonosporales</taxon>
        <taxon>Micromonosporaceae</taxon>
        <taxon>Actinoplanes</taxon>
    </lineage>
</organism>
<evidence type="ECO:0000313" key="4">
    <source>
        <dbReference type="Proteomes" id="UP000590511"/>
    </source>
</evidence>
<dbReference type="EMBL" id="JACHNC010000001">
    <property type="protein sequence ID" value="MBB4749611.1"/>
    <property type="molecule type" value="Genomic_DNA"/>
</dbReference>
<accession>A0A7W7MGT6</accession>
<feature type="domain" description="DUF6891" evidence="1">
    <location>
        <begin position="3"/>
        <end position="162"/>
    </location>
</feature>
<dbReference type="EMBL" id="BOMP01000019">
    <property type="protein sequence ID" value="GIE38350.1"/>
    <property type="molecule type" value="Genomic_DNA"/>
</dbReference>